<protein>
    <recommendedName>
        <fullName evidence="3">Helix-turn-helix domain-containing protein</fullName>
    </recommendedName>
</protein>
<dbReference type="PATRIC" id="fig|1423740.3.peg.494"/>
<name>A0A0R1TDW2_9LACO</name>
<dbReference type="Proteomes" id="UP000051048">
    <property type="component" value="Unassembled WGS sequence"/>
</dbReference>
<dbReference type="InterPro" id="IPR009061">
    <property type="entry name" value="DNA-bd_dom_put_sf"/>
</dbReference>
<evidence type="ECO:0000313" key="2">
    <source>
        <dbReference type="Proteomes" id="UP000051048"/>
    </source>
</evidence>
<proteinExistence type="predicted"/>
<comment type="caution">
    <text evidence="1">The sequence shown here is derived from an EMBL/GenBank/DDBJ whole genome shotgun (WGS) entry which is preliminary data.</text>
</comment>
<dbReference type="RefSeq" id="WP_025021354.1">
    <property type="nucleotide sequence ID" value="NZ_AZFH01000096.1"/>
</dbReference>
<dbReference type="SUPFAM" id="SSF46955">
    <property type="entry name" value="Putative DNA-binding domain"/>
    <property type="match status" value="1"/>
</dbReference>
<reference evidence="1 2" key="1">
    <citation type="journal article" date="2015" name="Genome Announc.">
        <title>Expanding the biotechnology potential of lactobacilli through comparative genomics of 213 strains and associated genera.</title>
        <authorList>
            <person name="Sun Z."/>
            <person name="Harris H.M."/>
            <person name="McCann A."/>
            <person name="Guo C."/>
            <person name="Argimon S."/>
            <person name="Zhang W."/>
            <person name="Yang X."/>
            <person name="Jeffery I.B."/>
            <person name="Cooney J.C."/>
            <person name="Kagawa T.F."/>
            <person name="Liu W."/>
            <person name="Song Y."/>
            <person name="Salvetti E."/>
            <person name="Wrobel A."/>
            <person name="Rasinkangas P."/>
            <person name="Parkhill J."/>
            <person name="Rea M.C."/>
            <person name="O'Sullivan O."/>
            <person name="Ritari J."/>
            <person name="Douillard F.P."/>
            <person name="Paul Ross R."/>
            <person name="Yang R."/>
            <person name="Briner A.E."/>
            <person name="Felis G.E."/>
            <person name="de Vos W.M."/>
            <person name="Barrangou R."/>
            <person name="Klaenhammer T.R."/>
            <person name="Caufield P.W."/>
            <person name="Cui Y."/>
            <person name="Zhang H."/>
            <person name="O'Toole P.W."/>
        </authorList>
    </citation>
    <scope>NUCLEOTIDE SEQUENCE [LARGE SCALE GENOMIC DNA]</scope>
    <source>
        <strain evidence="1 2">DSM 15833</strain>
    </source>
</reference>
<dbReference type="OrthoDB" id="9959702at2"/>
<dbReference type="InterPro" id="IPR036388">
    <property type="entry name" value="WH-like_DNA-bd_sf"/>
</dbReference>
<sequence length="90" mass="10298">MPLEVTLSEQQDQALRGYLATLVRDEIDRVRDDEKLNMLVYTRKNLAKACGISPATVDKWQKLGLKVAYVGNTPYYTADAVKSFFRERTI</sequence>
<dbReference type="Gene3D" id="1.10.10.10">
    <property type="entry name" value="Winged helix-like DNA-binding domain superfamily/Winged helix DNA-binding domain"/>
    <property type="match status" value="1"/>
</dbReference>
<gene>
    <name evidence="1" type="ORF">FC36_GL000459</name>
</gene>
<organism evidence="1 2">
    <name type="scientific">Ligilactobacillus equi DSM 15833 = JCM 10991</name>
    <dbReference type="NCBI Taxonomy" id="1423740"/>
    <lineage>
        <taxon>Bacteria</taxon>
        <taxon>Bacillati</taxon>
        <taxon>Bacillota</taxon>
        <taxon>Bacilli</taxon>
        <taxon>Lactobacillales</taxon>
        <taxon>Lactobacillaceae</taxon>
        <taxon>Ligilactobacillus</taxon>
    </lineage>
</organism>
<evidence type="ECO:0008006" key="3">
    <source>
        <dbReference type="Google" id="ProtNLM"/>
    </source>
</evidence>
<accession>A0A0R1TDW2</accession>
<dbReference type="AlphaFoldDB" id="A0A0R1TDW2"/>
<dbReference type="EMBL" id="AZFH01000096">
    <property type="protein sequence ID" value="KRL79511.1"/>
    <property type="molecule type" value="Genomic_DNA"/>
</dbReference>
<evidence type="ECO:0000313" key="1">
    <source>
        <dbReference type="EMBL" id="KRL79511.1"/>
    </source>
</evidence>